<proteinExistence type="predicted"/>
<feature type="region of interest" description="Disordered" evidence="1">
    <location>
        <begin position="28"/>
        <end position="53"/>
    </location>
</feature>
<sequence length="136" mass="13865">MARPPTTTAAPSIVTLRASQGETAAAREKASGGIIPSAPSGNPANGTSSSIVVASGDRAATPVLMPSAVRMMPVRANTTTERGVRGTTSSYAEAEASRMVRMTCSSRPIWCANASASGNFCIPLMNCTNSTVMTSP</sequence>
<accession>A0A6J6JW82</accession>
<name>A0A6J6JW82_9ZZZZ</name>
<reference evidence="2" key="1">
    <citation type="submission" date="2020-05" db="EMBL/GenBank/DDBJ databases">
        <authorList>
            <person name="Chiriac C."/>
            <person name="Salcher M."/>
            <person name="Ghai R."/>
            <person name="Kavagutti S V."/>
        </authorList>
    </citation>
    <scope>NUCLEOTIDE SEQUENCE</scope>
</reference>
<organism evidence="2">
    <name type="scientific">freshwater metagenome</name>
    <dbReference type="NCBI Taxonomy" id="449393"/>
    <lineage>
        <taxon>unclassified sequences</taxon>
        <taxon>metagenomes</taxon>
        <taxon>ecological metagenomes</taxon>
    </lineage>
</organism>
<protein>
    <submittedName>
        <fullName evidence="2">Unannotated protein</fullName>
    </submittedName>
</protein>
<dbReference type="AlphaFoldDB" id="A0A6J6JW82"/>
<dbReference type="EMBL" id="CAEZVY010000054">
    <property type="protein sequence ID" value="CAB4641587.1"/>
    <property type="molecule type" value="Genomic_DNA"/>
</dbReference>
<feature type="compositionally biased region" description="Polar residues" evidence="1">
    <location>
        <begin position="39"/>
        <end position="52"/>
    </location>
</feature>
<gene>
    <name evidence="2" type="ORF">UFOPK2158_00641</name>
</gene>
<evidence type="ECO:0000256" key="1">
    <source>
        <dbReference type="SAM" id="MobiDB-lite"/>
    </source>
</evidence>
<evidence type="ECO:0000313" key="2">
    <source>
        <dbReference type="EMBL" id="CAB4641587.1"/>
    </source>
</evidence>